<dbReference type="Proteomes" id="UP001243364">
    <property type="component" value="Unassembled WGS sequence"/>
</dbReference>
<sequence>MFVQAATVHSHVVERDFVASLACGDYTRLTGALSDIDEALHDAAD</sequence>
<gene>
    <name evidence="1" type="ORF">QFZ56_000923</name>
</gene>
<organism evidence="1 2">
    <name type="scientific">Streptomyces achromogenes</name>
    <dbReference type="NCBI Taxonomy" id="67255"/>
    <lineage>
        <taxon>Bacteria</taxon>
        <taxon>Bacillati</taxon>
        <taxon>Actinomycetota</taxon>
        <taxon>Actinomycetes</taxon>
        <taxon>Kitasatosporales</taxon>
        <taxon>Streptomycetaceae</taxon>
        <taxon>Streptomyces</taxon>
    </lineage>
</organism>
<name>A0ABU0PW92_STRAH</name>
<protein>
    <submittedName>
        <fullName evidence="1">Uncharacterized protein</fullName>
    </submittedName>
</protein>
<dbReference type="RefSeq" id="WP_307040281.1">
    <property type="nucleotide sequence ID" value="NZ_JAUSYA010000001.1"/>
</dbReference>
<keyword evidence="2" id="KW-1185">Reference proteome</keyword>
<evidence type="ECO:0000313" key="2">
    <source>
        <dbReference type="Proteomes" id="UP001243364"/>
    </source>
</evidence>
<proteinExistence type="predicted"/>
<reference evidence="1 2" key="1">
    <citation type="submission" date="2023-07" db="EMBL/GenBank/DDBJ databases">
        <title>Comparative genomics of wheat-associated soil bacteria to identify genetic determinants of phenazine resistance.</title>
        <authorList>
            <person name="Mouncey N."/>
        </authorList>
    </citation>
    <scope>NUCLEOTIDE SEQUENCE [LARGE SCALE GENOMIC DNA]</scope>
    <source>
        <strain evidence="1 2">W4I19-2</strain>
    </source>
</reference>
<comment type="caution">
    <text evidence="1">The sequence shown here is derived from an EMBL/GenBank/DDBJ whole genome shotgun (WGS) entry which is preliminary data.</text>
</comment>
<evidence type="ECO:0000313" key="1">
    <source>
        <dbReference type="EMBL" id="MDQ0681960.1"/>
    </source>
</evidence>
<dbReference type="EMBL" id="JAUSYA010000001">
    <property type="protein sequence ID" value="MDQ0681960.1"/>
    <property type="molecule type" value="Genomic_DNA"/>
</dbReference>
<accession>A0ABU0PW92</accession>